<dbReference type="GO" id="GO:0004252">
    <property type="term" value="F:serine-type endopeptidase activity"/>
    <property type="evidence" value="ECO:0007669"/>
    <property type="project" value="UniProtKB-UniRule"/>
</dbReference>
<name>A0AA39QSR4_9LECA</name>
<feature type="region of interest" description="Disordered" evidence="6">
    <location>
        <begin position="401"/>
        <end position="427"/>
    </location>
</feature>
<evidence type="ECO:0000256" key="6">
    <source>
        <dbReference type="SAM" id="MobiDB-lite"/>
    </source>
</evidence>
<dbReference type="AlphaFoldDB" id="A0AA39QSR4"/>
<sequence length="760" mass="84941">MDPLRDSSGVSVTLDGTRRSIKPARGPRVLVLDDGHGVLSISLLLYLKEIMKAIPLVKDRIYFITEGVRPALPCEYFDLICGSGSGGLYAVLLGYLGMSIDEVLTWFREHVSWVYQPNSKFPSSRFPLPSLPPPDWRRRCLGSSLQLRWRACLQTLVKERLGPVAGQSQLFINPITGKSCKTCVLTWKTTDNQIRVHRFRSYSIGNSEKEGSAEERNCPVWKVACIAIHAPWEYNKLTSVSTHTTLGNDYGHFYTAIARGYCRTDKEAYDEIMNIWKSTDDSCFVSIESMRNEEFPDRHSVDYALSRAFGRFSIEANDTRPGPLETYLSGSATIHRFGIRCPVQIEPEMWEAWRQVKEKFDEFDYQSKYDPAEHANRFLHCGIRIFGAPCSEIGGSSFVAPVPSNSSSTESSQGDRQATIPDAASDNGRIPGAGAIYDVTTSNYRAISIGETPVDNWFRRIRKTNQSFFGGIKPEGTTVRVAILDTGINEQYPELQTKQMKDKWSFNPSFEEGYEDLDGHGSHTAAVLLRVAPQCELYIAKVFKDTRDVNVENFAHINKALRCAINQWKVDIISMSFGFSEDPKNAEFKELLTQEAPRKGVLIFSAASNSGANDDIAFPACWRGHVFCINSTDDKGTPSRFNPPRDSKGYNFSTLGESVPGPTPDPNSEQLECQIRSGTSVATPIAAGIAALILEFSRIWGINIRNVAKLKTFDGMATVLEDLSTDVGGYRYLRPWKIADSTQNNQKIYAGHLDYILGRL</sequence>
<accession>A0AA39QSR4</accession>
<dbReference type="InterPro" id="IPR023828">
    <property type="entry name" value="Peptidase_S8_Ser-AS"/>
</dbReference>
<proteinExistence type="inferred from homology"/>
<gene>
    <name evidence="8" type="ORF">JMJ35_009618</name>
</gene>
<protein>
    <recommendedName>
        <fullName evidence="7">Peptidase S8/S53 domain-containing protein</fullName>
    </recommendedName>
</protein>
<dbReference type="Pfam" id="PF00082">
    <property type="entry name" value="Peptidase_S8"/>
    <property type="match status" value="1"/>
</dbReference>
<dbReference type="SUPFAM" id="SSF52151">
    <property type="entry name" value="FabD/lysophospholipase-like"/>
    <property type="match status" value="1"/>
</dbReference>
<organism evidence="8 9">
    <name type="scientific">Cladonia borealis</name>
    <dbReference type="NCBI Taxonomy" id="184061"/>
    <lineage>
        <taxon>Eukaryota</taxon>
        <taxon>Fungi</taxon>
        <taxon>Dikarya</taxon>
        <taxon>Ascomycota</taxon>
        <taxon>Pezizomycotina</taxon>
        <taxon>Lecanoromycetes</taxon>
        <taxon>OSLEUM clade</taxon>
        <taxon>Lecanoromycetidae</taxon>
        <taxon>Lecanorales</taxon>
        <taxon>Lecanorineae</taxon>
        <taxon>Cladoniaceae</taxon>
        <taxon>Cladonia</taxon>
    </lineage>
</organism>
<evidence type="ECO:0000313" key="9">
    <source>
        <dbReference type="Proteomes" id="UP001166286"/>
    </source>
</evidence>
<dbReference type="InterPro" id="IPR016035">
    <property type="entry name" value="Acyl_Trfase/lysoPLipase"/>
</dbReference>
<dbReference type="PRINTS" id="PR00723">
    <property type="entry name" value="SUBTILISIN"/>
</dbReference>
<dbReference type="PROSITE" id="PS00138">
    <property type="entry name" value="SUBTILASE_SER"/>
    <property type="match status" value="1"/>
</dbReference>
<dbReference type="InterPro" id="IPR036852">
    <property type="entry name" value="Peptidase_S8/S53_dom_sf"/>
</dbReference>
<feature type="active site" description="Charge relay system" evidence="5">
    <location>
        <position position="680"/>
    </location>
</feature>
<dbReference type="PANTHER" id="PTHR43399:SF4">
    <property type="entry name" value="CELL WALL-ASSOCIATED PROTEASE"/>
    <property type="match status" value="1"/>
</dbReference>
<evidence type="ECO:0000256" key="4">
    <source>
        <dbReference type="ARBA" id="ARBA00022825"/>
    </source>
</evidence>
<dbReference type="PANTHER" id="PTHR43399">
    <property type="entry name" value="SUBTILISIN-RELATED"/>
    <property type="match status" value="1"/>
</dbReference>
<evidence type="ECO:0000256" key="2">
    <source>
        <dbReference type="ARBA" id="ARBA00022670"/>
    </source>
</evidence>
<feature type="domain" description="Peptidase S8/S53" evidence="7">
    <location>
        <begin position="476"/>
        <end position="700"/>
    </location>
</feature>
<dbReference type="InterPro" id="IPR000209">
    <property type="entry name" value="Peptidase_S8/S53_dom"/>
</dbReference>
<dbReference type="SUPFAM" id="SSF52743">
    <property type="entry name" value="Subtilisin-like"/>
    <property type="match status" value="1"/>
</dbReference>
<feature type="active site" description="Charge relay system" evidence="5">
    <location>
        <position position="485"/>
    </location>
</feature>
<keyword evidence="4 5" id="KW-0720">Serine protease</keyword>
<evidence type="ECO:0000259" key="7">
    <source>
        <dbReference type="Pfam" id="PF00082"/>
    </source>
</evidence>
<dbReference type="Gene3D" id="3.40.1090.10">
    <property type="entry name" value="Cytosolic phospholipase A2 catalytic domain"/>
    <property type="match status" value="1"/>
</dbReference>
<keyword evidence="3 5" id="KW-0378">Hydrolase</keyword>
<keyword evidence="9" id="KW-1185">Reference proteome</keyword>
<dbReference type="Gene3D" id="3.40.50.200">
    <property type="entry name" value="Peptidase S8/S53 domain"/>
    <property type="match status" value="1"/>
</dbReference>
<dbReference type="PROSITE" id="PS51892">
    <property type="entry name" value="SUBTILASE"/>
    <property type="match status" value="1"/>
</dbReference>
<evidence type="ECO:0000256" key="5">
    <source>
        <dbReference type="PROSITE-ProRule" id="PRU01240"/>
    </source>
</evidence>
<dbReference type="CDD" id="cd00306">
    <property type="entry name" value="Peptidases_S8_S53"/>
    <property type="match status" value="1"/>
</dbReference>
<keyword evidence="2 5" id="KW-0645">Protease</keyword>
<dbReference type="Proteomes" id="UP001166286">
    <property type="component" value="Unassembled WGS sequence"/>
</dbReference>
<comment type="caution">
    <text evidence="8">The sequence shown here is derived from an EMBL/GenBank/DDBJ whole genome shotgun (WGS) entry which is preliminary data.</text>
</comment>
<evidence type="ECO:0000313" key="8">
    <source>
        <dbReference type="EMBL" id="KAK0507729.1"/>
    </source>
</evidence>
<evidence type="ECO:0000256" key="3">
    <source>
        <dbReference type="ARBA" id="ARBA00022801"/>
    </source>
</evidence>
<dbReference type="GO" id="GO:0006508">
    <property type="term" value="P:proteolysis"/>
    <property type="evidence" value="ECO:0007669"/>
    <property type="project" value="UniProtKB-KW"/>
</dbReference>
<dbReference type="InterPro" id="IPR015500">
    <property type="entry name" value="Peptidase_S8_subtilisin-rel"/>
</dbReference>
<dbReference type="EMBL" id="JAFEKC020000022">
    <property type="protein sequence ID" value="KAK0507729.1"/>
    <property type="molecule type" value="Genomic_DNA"/>
</dbReference>
<reference evidence="8" key="1">
    <citation type="submission" date="2023-03" db="EMBL/GenBank/DDBJ databases">
        <title>Complete genome of Cladonia borealis.</title>
        <authorList>
            <person name="Park H."/>
        </authorList>
    </citation>
    <scope>NUCLEOTIDE SEQUENCE</scope>
    <source>
        <strain evidence="8">ANT050790</strain>
    </source>
</reference>
<dbReference type="InterPro" id="IPR051048">
    <property type="entry name" value="Peptidase_S8/S53_subtilisin"/>
</dbReference>
<feature type="active site" description="Charge relay system" evidence="5">
    <location>
        <position position="520"/>
    </location>
</feature>
<comment type="similarity">
    <text evidence="1 5">Belongs to the peptidase S8 family.</text>
</comment>
<evidence type="ECO:0000256" key="1">
    <source>
        <dbReference type="ARBA" id="ARBA00011073"/>
    </source>
</evidence>